<comment type="caution">
    <text evidence="1">The sequence shown here is derived from an EMBL/GenBank/DDBJ whole genome shotgun (WGS) entry which is preliminary data.</text>
</comment>
<reference evidence="1" key="1">
    <citation type="submission" date="2021-02" db="EMBL/GenBank/DDBJ databases">
        <authorList>
            <consortium name="DOE Joint Genome Institute"/>
            <person name="Ahrendt S."/>
            <person name="Looney B.P."/>
            <person name="Miyauchi S."/>
            <person name="Morin E."/>
            <person name="Drula E."/>
            <person name="Courty P.E."/>
            <person name="Chicoki N."/>
            <person name="Fauchery L."/>
            <person name="Kohler A."/>
            <person name="Kuo A."/>
            <person name="Labutti K."/>
            <person name="Pangilinan J."/>
            <person name="Lipzen A."/>
            <person name="Riley R."/>
            <person name="Andreopoulos W."/>
            <person name="He G."/>
            <person name="Johnson J."/>
            <person name="Barry K.W."/>
            <person name="Grigoriev I.V."/>
            <person name="Nagy L."/>
            <person name="Hibbett D."/>
            <person name="Henrissat B."/>
            <person name="Matheny P.B."/>
            <person name="Labbe J."/>
            <person name="Martin F."/>
        </authorList>
    </citation>
    <scope>NUCLEOTIDE SEQUENCE</scope>
    <source>
        <strain evidence="1">EC-137</strain>
    </source>
</reference>
<sequence length="143" mass="15997">MISGPSTSKTVRAELSSSSQNAVDGFLKALKAYTRQLNALLDLHATEVAVLERLYYKGKNQHGASLHWKRVCEARRFGKCLQDAQLDSLVQDLRTSFYGEEAVSSKRLKGSWTHYPSAPYLSRAVKRADVCLQLLKKVCSSVY</sequence>
<dbReference type="EMBL" id="MU273607">
    <property type="protein sequence ID" value="KAI0030747.1"/>
    <property type="molecule type" value="Genomic_DNA"/>
</dbReference>
<name>A0ACB8QGF5_9AGAM</name>
<accession>A0ACB8QGF5</accession>
<reference evidence="1" key="2">
    <citation type="journal article" date="2022" name="New Phytol.">
        <title>Evolutionary transition to the ectomycorrhizal habit in the genomes of a hyperdiverse lineage of mushroom-forming fungi.</title>
        <authorList>
            <person name="Looney B."/>
            <person name="Miyauchi S."/>
            <person name="Morin E."/>
            <person name="Drula E."/>
            <person name="Courty P.E."/>
            <person name="Kohler A."/>
            <person name="Kuo A."/>
            <person name="LaButti K."/>
            <person name="Pangilinan J."/>
            <person name="Lipzen A."/>
            <person name="Riley R."/>
            <person name="Andreopoulos W."/>
            <person name="He G."/>
            <person name="Johnson J."/>
            <person name="Nolan M."/>
            <person name="Tritt A."/>
            <person name="Barry K.W."/>
            <person name="Grigoriev I.V."/>
            <person name="Nagy L.G."/>
            <person name="Hibbett D."/>
            <person name="Henrissat B."/>
            <person name="Matheny P.B."/>
            <person name="Labbe J."/>
            <person name="Martin F.M."/>
        </authorList>
    </citation>
    <scope>NUCLEOTIDE SEQUENCE</scope>
    <source>
        <strain evidence="1">EC-137</strain>
    </source>
</reference>
<evidence type="ECO:0000313" key="1">
    <source>
        <dbReference type="EMBL" id="KAI0030747.1"/>
    </source>
</evidence>
<dbReference type="Proteomes" id="UP000814128">
    <property type="component" value="Unassembled WGS sequence"/>
</dbReference>
<organism evidence="1 2">
    <name type="scientific">Vararia minispora EC-137</name>
    <dbReference type="NCBI Taxonomy" id="1314806"/>
    <lineage>
        <taxon>Eukaryota</taxon>
        <taxon>Fungi</taxon>
        <taxon>Dikarya</taxon>
        <taxon>Basidiomycota</taxon>
        <taxon>Agaricomycotina</taxon>
        <taxon>Agaricomycetes</taxon>
        <taxon>Russulales</taxon>
        <taxon>Lachnocladiaceae</taxon>
        <taxon>Vararia</taxon>
    </lineage>
</organism>
<gene>
    <name evidence="1" type="ORF">K488DRAFT_53531</name>
</gene>
<keyword evidence="2" id="KW-1185">Reference proteome</keyword>
<evidence type="ECO:0000313" key="2">
    <source>
        <dbReference type="Proteomes" id="UP000814128"/>
    </source>
</evidence>
<proteinExistence type="predicted"/>
<protein>
    <submittedName>
        <fullName evidence="1">Uncharacterized protein</fullName>
    </submittedName>
</protein>